<protein>
    <submittedName>
        <fullName evidence="4">Alcohol dehydrogenase transcription factor Myb/SANT-like</fullName>
    </submittedName>
</protein>
<sequence length="249" mass="29508">MYPFTVAEDKLLIHHVRQHQALYDSRHSDYKNQDARDDMWAKISESINKDASDCKKRWRSIRDTFFRCQRQYQRQISSGRRLRKPRWTLLEHLTFLNNYPSDKRNAGVRQMESAIAADFTQHIIKHVIKRDPLDPLETKKFPGNEHPSFSSRIRTRDQNEHSEVCAKKRRIDDEYDPVLTFFRSMALTVKNFEPELITEAKTRIFSVVMELEQRALQARNNSSHFVKVEPEDGVTLEETEISVTEKEDL</sequence>
<reference evidence="4 5" key="1">
    <citation type="journal article" date="2024" name="BMC Genomics">
        <title>De novo assembly and annotation of Popillia japonica's genome with initial clues to its potential as an invasive pest.</title>
        <authorList>
            <person name="Cucini C."/>
            <person name="Boschi S."/>
            <person name="Funari R."/>
            <person name="Cardaioli E."/>
            <person name="Iannotti N."/>
            <person name="Marturano G."/>
            <person name="Paoli F."/>
            <person name="Bruttini M."/>
            <person name="Carapelli A."/>
            <person name="Frati F."/>
            <person name="Nardi F."/>
        </authorList>
    </citation>
    <scope>NUCLEOTIDE SEQUENCE [LARGE SCALE GENOMIC DNA]</scope>
    <source>
        <strain evidence="4">DMR45628</strain>
    </source>
</reference>
<dbReference type="PROSITE" id="PS50090">
    <property type="entry name" value="MYB_LIKE"/>
    <property type="match status" value="1"/>
</dbReference>
<dbReference type="InterPro" id="IPR039353">
    <property type="entry name" value="TF_Adf1"/>
</dbReference>
<dbReference type="SMART" id="SM00595">
    <property type="entry name" value="MADF"/>
    <property type="match status" value="1"/>
</dbReference>
<keyword evidence="5" id="KW-1185">Reference proteome</keyword>
<evidence type="ECO:0000259" key="3">
    <source>
        <dbReference type="PROSITE" id="PS51029"/>
    </source>
</evidence>
<dbReference type="InterPro" id="IPR006578">
    <property type="entry name" value="MADF-dom"/>
</dbReference>
<evidence type="ECO:0000256" key="1">
    <source>
        <dbReference type="SAM" id="MobiDB-lite"/>
    </source>
</evidence>
<feature type="domain" description="Myb-like" evidence="2">
    <location>
        <begin position="1"/>
        <end position="62"/>
    </location>
</feature>
<dbReference type="AlphaFoldDB" id="A0AAW1JVM4"/>
<accession>A0AAW1JVM4</accession>
<feature type="domain" description="MADF" evidence="3">
    <location>
        <begin position="11"/>
        <end position="101"/>
    </location>
</feature>
<gene>
    <name evidence="4" type="ORF">QE152_g27343</name>
</gene>
<proteinExistence type="predicted"/>
<dbReference type="InterPro" id="IPR001005">
    <property type="entry name" value="SANT/Myb"/>
</dbReference>
<organism evidence="4 5">
    <name type="scientific">Popillia japonica</name>
    <name type="common">Japanese beetle</name>
    <dbReference type="NCBI Taxonomy" id="7064"/>
    <lineage>
        <taxon>Eukaryota</taxon>
        <taxon>Metazoa</taxon>
        <taxon>Ecdysozoa</taxon>
        <taxon>Arthropoda</taxon>
        <taxon>Hexapoda</taxon>
        <taxon>Insecta</taxon>
        <taxon>Pterygota</taxon>
        <taxon>Neoptera</taxon>
        <taxon>Endopterygota</taxon>
        <taxon>Coleoptera</taxon>
        <taxon>Polyphaga</taxon>
        <taxon>Scarabaeiformia</taxon>
        <taxon>Scarabaeidae</taxon>
        <taxon>Rutelinae</taxon>
        <taxon>Popillia</taxon>
    </lineage>
</organism>
<dbReference type="CDD" id="cd00167">
    <property type="entry name" value="SANT"/>
    <property type="match status" value="1"/>
</dbReference>
<evidence type="ECO:0000313" key="4">
    <source>
        <dbReference type="EMBL" id="KAK9708208.1"/>
    </source>
</evidence>
<dbReference type="Gene3D" id="1.10.10.60">
    <property type="entry name" value="Homeodomain-like"/>
    <property type="match status" value="1"/>
</dbReference>
<dbReference type="PANTHER" id="PTHR12243:SF67">
    <property type="entry name" value="COREPRESSOR OF PANGOLIN, ISOFORM A-RELATED"/>
    <property type="match status" value="1"/>
</dbReference>
<dbReference type="GO" id="GO:0005634">
    <property type="term" value="C:nucleus"/>
    <property type="evidence" value="ECO:0007669"/>
    <property type="project" value="TreeGrafter"/>
</dbReference>
<dbReference type="GO" id="GO:0006357">
    <property type="term" value="P:regulation of transcription by RNA polymerase II"/>
    <property type="evidence" value="ECO:0007669"/>
    <property type="project" value="TreeGrafter"/>
</dbReference>
<dbReference type="EMBL" id="JASPKY010000334">
    <property type="protein sequence ID" value="KAK9708208.1"/>
    <property type="molecule type" value="Genomic_DNA"/>
</dbReference>
<feature type="region of interest" description="Disordered" evidence="1">
    <location>
        <begin position="140"/>
        <end position="161"/>
    </location>
</feature>
<evidence type="ECO:0000259" key="2">
    <source>
        <dbReference type="PROSITE" id="PS50090"/>
    </source>
</evidence>
<dbReference type="PROSITE" id="PS51029">
    <property type="entry name" value="MADF"/>
    <property type="match status" value="1"/>
</dbReference>
<dbReference type="Proteomes" id="UP001458880">
    <property type="component" value="Unassembled WGS sequence"/>
</dbReference>
<comment type="caution">
    <text evidence="4">The sequence shown here is derived from an EMBL/GenBank/DDBJ whole genome shotgun (WGS) entry which is preliminary data.</text>
</comment>
<evidence type="ECO:0000313" key="5">
    <source>
        <dbReference type="Proteomes" id="UP001458880"/>
    </source>
</evidence>
<dbReference type="PANTHER" id="PTHR12243">
    <property type="entry name" value="MADF DOMAIN TRANSCRIPTION FACTOR"/>
    <property type="match status" value="1"/>
</dbReference>
<dbReference type="GO" id="GO:0005667">
    <property type="term" value="C:transcription regulator complex"/>
    <property type="evidence" value="ECO:0007669"/>
    <property type="project" value="TreeGrafter"/>
</dbReference>
<name>A0AAW1JVM4_POPJA</name>
<dbReference type="Pfam" id="PF10545">
    <property type="entry name" value="MADF_DNA_bdg"/>
    <property type="match status" value="1"/>
</dbReference>